<dbReference type="OrthoDB" id="310836at2"/>
<dbReference type="KEGG" id="gbr:Gbro_4506"/>
<protein>
    <submittedName>
        <fullName evidence="3">Adenylyl cyclase class-3/4/guanylyl cyclase</fullName>
    </submittedName>
</protein>
<feature type="domain" description="Guanylate cyclase" evidence="2">
    <location>
        <begin position="147"/>
        <end position="255"/>
    </location>
</feature>
<dbReference type="InterPro" id="IPR029787">
    <property type="entry name" value="Nucleotide_cyclase"/>
</dbReference>
<name>D0L6S9_GORB4</name>
<dbReference type="Proteomes" id="UP000001219">
    <property type="component" value="Chromosome"/>
</dbReference>
<dbReference type="AlphaFoldDB" id="D0L6S9"/>
<evidence type="ECO:0000259" key="2">
    <source>
        <dbReference type="PROSITE" id="PS50125"/>
    </source>
</evidence>
<dbReference type="SUPFAM" id="SSF55073">
    <property type="entry name" value="Nucleotide cyclase"/>
    <property type="match status" value="1"/>
</dbReference>
<accession>D0L6S9</accession>
<dbReference type="PANTHER" id="PTHR43081">
    <property type="entry name" value="ADENYLATE CYCLASE, TERMINAL-DIFFERENTIATION SPECIFIC-RELATED"/>
    <property type="match status" value="1"/>
</dbReference>
<sequence>MSEPGVSQPEVSQPLYTRDELVAELGISHAYAEKIWNAFGLPHGSGIDKPLDPDEVAALRLLVHSEHSMPEPVQVATARAIGQAMARLADWQADQLRQLEANPDLPWSMDEMAHALGQIQHHIWRRHLALALERDAGHEHGDQADVTVGFADIVGYTSLSRRIGFADLEEILDAFEERTHEIVVGLDGYVIKNLGDAVMFTFGDPRSAAMAAIGIHRLSESAPIPALRVGLARGPVLTRLGDVFGETVNIAARLCGSARQGKTLIDESVAAALRDDNRFFVKSIPTLSVRGYRRLHAYTLDVDRRAENVAIPEPGDDAETELREALDRGVGA</sequence>
<dbReference type="eggNOG" id="COG2114">
    <property type="taxonomic scope" value="Bacteria"/>
</dbReference>
<reference evidence="3 4" key="2">
    <citation type="journal article" date="2010" name="Stand. Genomic Sci.">
        <title>Complete genome sequence of Gordonia bronchialis type strain (3410).</title>
        <authorList>
            <person name="Ivanova N."/>
            <person name="Sikorski J."/>
            <person name="Jando M."/>
            <person name="Lapidus A."/>
            <person name="Nolan M."/>
            <person name="Lucas S."/>
            <person name="Del Rio T.G."/>
            <person name="Tice H."/>
            <person name="Copeland A."/>
            <person name="Cheng J.F."/>
            <person name="Chen F."/>
            <person name="Bruce D."/>
            <person name="Goodwin L."/>
            <person name="Pitluck S."/>
            <person name="Mavromatis K."/>
            <person name="Ovchinnikova G."/>
            <person name="Pati A."/>
            <person name="Chen A."/>
            <person name="Palaniappan K."/>
            <person name="Land M."/>
            <person name="Hauser L."/>
            <person name="Chang Y.J."/>
            <person name="Jeffries C.D."/>
            <person name="Chain P."/>
            <person name="Saunders E."/>
            <person name="Han C."/>
            <person name="Detter J.C."/>
            <person name="Brettin T."/>
            <person name="Rohde M."/>
            <person name="Goker M."/>
            <person name="Bristow J."/>
            <person name="Eisen J.A."/>
            <person name="Markowitz V."/>
            <person name="Hugenholtz P."/>
            <person name="Klenk H.P."/>
            <person name="Kyrpides N.C."/>
        </authorList>
    </citation>
    <scope>NUCLEOTIDE SEQUENCE [LARGE SCALE GENOMIC DNA]</scope>
    <source>
        <strain evidence="4">ATCC 25592 / DSM 43247 / BCRC 13721 / JCM 3198 / KCTC 3076 / NBRC 16047 / NCTC 10667</strain>
    </source>
</reference>
<comment type="similarity">
    <text evidence="1">Belongs to the adenylyl cyclase class-3 family.</text>
</comment>
<dbReference type="PANTHER" id="PTHR43081:SF1">
    <property type="entry name" value="ADENYLATE CYCLASE, TERMINAL-DIFFERENTIATION SPECIFIC"/>
    <property type="match status" value="1"/>
</dbReference>
<evidence type="ECO:0000313" key="3">
    <source>
        <dbReference type="EMBL" id="ACY23639.1"/>
    </source>
</evidence>
<dbReference type="InterPro" id="IPR050697">
    <property type="entry name" value="Adenylyl/Guanylyl_Cyclase_3/4"/>
</dbReference>
<dbReference type="EMBL" id="CP001802">
    <property type="protein sequence ID" value="ACY23639.1"/>
    <property type="molecule type" value="Genomic_DNA"/>
</dbReference>
<dbReference type="InterPro" id="IPR001054">
    <property type="entry name" value="A/G_cyclase"/>
</dbReference>
<gene>
    <name evidence="3" type="ordered locus">Gbro_4506</name>
</gene>
<keyword evidence="4" id="KW-1185">Reference proteome</keyword>
<dbReference type="GO" id="GO:0004016">
    <property type="term" value="F:adenylate cyclase activity"/>
    <property type="evidence" value="ECO:0007669"/>
    <property type="project" value="UniProtKB-ARBA"/>
</dbReference>
<dbReference type="PROSITE" id="PS50125">
    <property type="entry name" value="GUANYLATE_CYCLASE_2"/>
    <property type="match status" value="1"/>
</dbReference>
<dbReference type="STRING" id="526226.Gbro_4506"/>
<dbReference type="HOGENOM" id="CLU_043761_2_0_11"/>
<reference evidence="4" key="1">
    <citation type="submission" date="2009-10" db="EMBL/GenBank/DDBJ databases">
        <title>The complete chromosome of Gordonia bronchialis DSM 43247.</title>
        <authorList>
            <consortium name="US DOE Joint Genome Institute (JGI-PGF)"/>
            <person name="Lucas S."/>
            <person name="Copeland A."/>
            <person name="Lapidus A."/>
            <person name="Glavina del Rio T."/>
            <person name="Dalin E."/>
            <person name="Tice H."/>
            <person name="Bruce D."/>
            <person name="Goodwin L."/>
            <person name="Pitluck S."/>
            <person name="Kyrpides N."/>
            <person name="Mavromatis K."/>
            <person name="Ivanova N."/>
            <person name="Ovchinnikova G."/>
            <person name="Saunders E."/>
            <person name="Brettin T."/>
            <person name="Detter J.C."/>
            <person name="Han C."/>
            <person name="Larimer F."/>
            <person name="Land M."/>
            <person name="Hauser L."/>
            <person name="Markowitz V."/>
            <person name="Cheng J.-F."/>
            <person name="Hugenholtz P."/>
            <person name="Woyke T."/>
            <person name="Wu D."/>
            <person name="Jando M."/>
            <person name="Schneider S."/>
            <person name="Goeker M."/>
            <person name="Klenk H.-P."/>
            <person name="Eisen J.A."/>
        </authorList>
    </citation>
    <scope>NUCLEOTIDE SEQUENCE [LARGE SCALE GENOMIC DNA]</scope>
    <source>
        <strain evidence="4">ATCC 25592 / DSM 43247 / BCRC 13721 / JCM 3198 / KCTC 3076 / NBRC 16047 / NCTC 10667</strain>
    </source>
</reference>
<dbReference type="CDD" id="cd07302">
    <property type="entry name" value="CHD"/>
    <property type="match status" value="1"/>
</dbReference>
<organism evidence="3 4">
    <name type="scientific">Gordonia bronchialis (strain ATCC 25592 / DSM 43247 / BCRC 13721 / JCM 3198 / KCTC 3076 / NBRC 16047 / NCTC 10667)</name>
    <name type="common">Rhodococcus bronchialis</name>
    <dbReference type="NCBI Taxonomy" id="526226"/>
    <lineage>
        <taxon>Bacteria</taxon>
        <taxon>Bacillati</taxon>
        <taxon>Actinomycetota</taxon>
        <taxon>Actinomycetes</taxon>
        <taxon>Mycobacteriales</taxon>
        <taxon>Gordoniaceae</taxon>
        <taxon>Gordonia</taxon>
    </lineage>
</organism>
<dbReference type="RefSeq" id="WP_012836124.1">
    <property type="nucleotide sequence ID" value="NC_013441.1"/>
</dbReference>
<evidence type="ECO:0000256" key="1">
    <source>
        <dbReference type="ARBA" id="ARBA00005381"/>
    </source>
</evidence>
<dbReference type="SMART" id="SM00044">
    <property type="entry name" value="CYCc"/>
    <property type="match status" value="1"/>
</dbReference>
<dbReference type="GO" id="GO:0035556">
    <property type="term" value="P:intracellular signal transduction"/>
    <property type="evidence" value="ECO:0007669"/>
    <property type="project" value="InterPro"/>
</dbReference>
<dbReference type="GO" id="GO:0009190">
    <property type="term" value="P:cyclic nucleotide biosynthetic process"/>
    <property type="evidence" value="ECO:0007669"/>
    <property type="project" value="InterPro"/>
</dbReference>
<proteinExistence type="inferred from homology"/>
<dbReference type="Pfam" id="PF00211">
    <property type="entry name" value="Guanylate_cyc"/>
    <property type="match status" value="1"/>
</dbReference>
<evidence type="ECO:0000313" key="4">
    <source>
        <dbReference type="Proteomes" id="UP000001219"/>
    </source>
</evidence>
<dbReference type="Gene3D" id="3.30.70.1230">
    <property type="entry name" value="Nucleotide cyclase"/>
    <property type="match status" value="1"/>
</dbReference>